<dbReference type="InterPro" id="IPR020568">
    <property type="entry name" value="Ribosomal_Su5_D2-typ_SF"/>
</dbReference>
<dbReference type="PANTHER" id="PTHR11953:SF1">
    <property type="entry name" value="EXOSOME COMPLEX COMPONENT RRP46"/>
    <property type="match status" value="1"/>
</dbReference>
<name>J9D6G7_EDHAE</name>
<dbReference type="InterPro" id="IPR027408">
    <property type="entry name" value="PNPase/RNase_PH_dom_sf"/>
</dbReference>
<dbReference type="SUPFAM" id="SSF54211">
    <property type="entry name" value="Ribosomal protein S5 domain 2-like"/>
    <property type="match status" value="1"/>
</dbReference>
<organism evidence="7 8">
    <name type="scientific">Edhazardia aedis (strain USNM 41457)</name>
    <name type="common">Microsporidian parasite</name>
    <dbReference type="NCBI Taxonomy" id="1003232"/>
    <lineage>
        <taxon>Eukaryota</taxon>
        <taxon>Fungi</taxon>
        <taxon>Fungi incertae sedis</taxon>
        <taxon>Microsporidia</taxon>
        <taxon>Edhazardia</taxon>
    </lineage>
</organism>
<keyword evidence="8" id="KW-1185">Reference proteome</keyword>
<comment type="subcellular location">
    <subcellularLocation>
        <location evidence="1">Nucleus</location>
    </subcellularLocation>
</comment>
<feature type="domain" description="Exoribonuclease phosphorolytic" evidence="6">
    <location>
        <begin position="6"/>
        <end position="132"/>
    </location>
</feature>
<dbReference type="GO" id="GO:0005730">
    <property type="term" value="C:nucleolus"/>
    <property type="evidence" value="ECO:0007669"/>
    <property type="project" value="TreeGrafter"/>
</dbReference>
<gene>
    <name evidence="7" type="ORF">EDEG_02512</name>
</gene>
<keyword evidence="3" id="KW-0698">rRNA processing</keyword>
<dbReference type="Pfam" id="PF01138">
    <property type="entry name" value="RNase_PH"/>
    <property type="match status" value="1"/>
</dbReference>
<reference evidence="7 8" key="1">
    <citation type="submission" date="2011-08" db="EMBL/GenBank/DDBJ databases">
        <authorList>
            <person name="Liu Z.J."/>
            <person name="Shi F.L."/>
            <person name="Lu J.Q."/>
            <person name="Li M."/>
            <person name="Wang Z.L."/>
        </authorList>
    </citation>
    <scope>NUCLEOTIDE SEQUENCE [LARGE SCALE GENOMIC DNA]</scope>
    <source>
        <strain evidence="7 8">USNM 41457</strain>
    </source>
</reference>
<dbReference type="GO" id="GO:0034475">
    <property type="term" value="P:U4 snRNA 3'-end processing"/>
    <property type="evidence" value="ECO:0007669"/>
    <property type="project" value="TreeGrafter"/>
</dbReference>
<dbReference type="InterPro" id="IPR001247">
    <property type="entry name" value="ExoRNase_PH_dom1"/>
</dbReference>
<keyword evidence="5" id="KW-0539">Nucleus</keyword>
<sequence>MSSEVEISCKININEKSLGSSQFKLNESVIFCTIYGLYDCKIDSQDNIEVIYKDNSASKVKETYYAETLKEVITPFLYIDNNLHNENKYFKIIFVANSGYEMCYSDSKSFSSNAFVCCINAGILALVQAGIPLKSLFYASTSFKLPDEFLVFKNGLDRPFYIHAFGDCEDIDMQVVGNTLKNIRDEVDFCLEKGMEMHLF</sequence>
<evidence type="ECO:0000256" key="1">
    <source>
        <dbReference type="ARBA" id="ARBA00004123"/>
    </source>
</evidence>
<evidence type="ECO:0000256" key="5">
    <source>
        <dbReference type="ARBA" id="ARBA00023242"/>
    </source>
</evidence>
<evidence type="ECO:0000256" key="2">
    <source>
        <dbReference type="ARBA" id="ARBA00006678"/>
    </source>
</evidence>
<dbReference type="GO" id="GO:0016075">
    <property type="term" value="P:rRNA catabolic process"/>
    <property type="evidence" value="ECO:0007669"/>
    <property type="project" value="TreeGrafter"/>
</dbReference>
<dbReference type="HOGENOM" id="CLU_123986_0_0_1"/>
<dbReference type="AlphaFoldDB" id="J9D6G7"/>
<dbReference type="GO" id="GO:0000177">
    <property type="term" value="C:cytoplasmic exosome (RNase complex)"/>
    <property type="evidence" value="ECO:0007669"/>
    <property type="project" value="TreeGrafter"/>
</dbReference>
<dbReference type="GO" id="GO:0006364">
    <property type="term" value="P:rRNA processing"/>
    <property type="evidence" value="ECO:0007669"/>
    <property type="project" value="UniProtKB-KW"/>
</dbReference>
<evidence type="ECO:0000256" key="3">
    <source>
        <dbReference type="ARBA" id="ARBA00022552"/>
    </source>
</evidence>
<evidence type="ECO:0000313" key="7">
    <source>
        <dbReference type="EMBL" id="EJW03104.1"/>
    </source>
</evidence>
<accession>J9D6G7</accession>
<dbReference type="OMA" id="RDIMRFR"/>
<proteinExistence type="inferred from homology"/>
<dbReference type="GO" id="GO:0071051">
    <property type="term" value="P:poly(A)-dependent snoRNA 3'-end processing"/>
    <property type="evidence" value="ECO:0007669"/>
    <property type="project" value="TreeGrafter"/>
</dbReference>
<evidence type="ECO:0000256" key="4">
    <source>
        <dbReference type="ARBA" id="ARBA00022835"/>
    </source>
</evidence>
<comment type="similarity">
    <text evidence="2">Belongs to the RNase PH family.</text>
</comment>
<dbReference type="VEuPathDB" id="MicrosporidiaDB:EDEG_02512"/>
<dbReference type="Proteomes" id="UP000003163">
    <property type="component" value="Unassembled WGS sequence"/>
</dbReference>
<evidence type="ECO:0000259" key="6">
    <source>
        <dbReference type="Pfam" id="PF01138"/>
    </source>
</evidence>
<keyword evidence="4" id="KW-0271">Exosome</keyword>
<protein>
    <recommendedName>
        <fullName evidence="6">Exoribonuclease phosphorolytic domain-containing protein</fullName>
    </recommendedName>
</protein>
<dbReference type="GO" id="GO:0071028">
    <property type="term" value="P:nuclear mRNA surveillance"/>
    <property type="evidence" value="ECO:0007669"/>
    <property type="project" value="TreeGrafter"/>
</dbReference>
<dbReference type="Gene3D" id="3.30.230.70">
    <property type="entry name" value="GHMP Kinase, N-terminal domain"/>
    <property type="match status" value="1"/>
</dbReference>
<dbReference type="InParanoid" id="J9D6G7"/>
<evidence type="ECO:0000313" key="8">
    <source>
        <dbReference type="Proteomes" id="UP000003163"/>
    </source>
</evidence>
<dbReference type="EMBL" id="AFBI03000045">
    <property type="protein sequence ID" value="EJW03104.1"/>
    <property type="molecule type" value="Genomic_DNA"/>
</dbReference>
<dbReference type="GO" id="GO:0000176">
    <property type="term" value="C:nuclear exosome (RNase complex)"/>
    <property type="evidence" value="ECO:0007669"/>
    <property type="project" value="TreeGrafter"/>
</dbReference>
<dbReference type="InterPro" id="IPR050080">
    <property type="entry name" value="RNase_PH"/>
</dbReference>
<comment type="caution">
    <text evidence="7">The sequence shown here is derived from an EMBL/GenBank/DDBJ whole genome shotgun (WGS) entry which is preliminary data.</text>
</comment>
<reference evidence="8" key="2">
    <citation type="submission" date="2015-07" db="EMBL/GenBank/DDBJ databases">
        <title>Contrasting host-pathogen interactions and genome evolution in two generalist and specialist microsporidian pathogens of mosquitoes.</title>
        <authorList>
            <consortium name="The Broad Institute Genomics Platform"/>
            <consortium name="The Broad Institute Genome Sequencing Center for Infectious Disease"/>
            <person name="Cuomo C.A."/>
            <person name="Sanscrainte N.D."/>
            <person name="Goldberg J.M."/>
            <person name="Heiman D."/>
            <person name="Young S."/>
            <person name="Zeng Q."/>
            <person name="Becnel J.J."/>
            <person name="Birren B.W."/>
        </authorList>
    </citation>
    <scope>NUCLEOTIDE SEQUENCE [LARGE SCALE GENOMIC DNA]</scope>
    <source>
        <strain evidence="8">USNM 41457</strain>
    </source>
</reference>
<dbReference type="PANTHER" id="PTHR11953">
    <property type="entry name" value="EXOSOME COMPLEX COMPONENT"/>
    <property type="match status" value="1"/>
</dbReference>
<dbReference type="GO" id="GO:0003723">
    <property type="term" value="F:RNA binding"/>
    <property type="evidence" value="ECO:0007669"/>
    <property type="project" value="TreeGrafter"/>
</dbReference>
<dbReference type="OrthoDB" id="2191718at2759"/>